<dbReference type="NCBIfam" id="TIGR01409">
    <property type="entry name" value="TAT_signal_seq"/>
    <property type="match status" value="1"/>
</dbReference>
<dbReference type="AlphaFoldDB" id="K9WLX0"/>
<keyword evidence="2" id="KW-1185">Reference proteome</keyword>
<dbReference type="InterPro" id="IPR006311">
    <property type="entry name" value="TAT_signal"/>
</dbReference>
<dbReference type="eggNOG" id="COG4249">
    <property type="taxonomic scope" value="Bacteria"/>
</dbReference>
<protein>
    <recommendedName>
        <fullName evidence="3">Twin-arginine translocation signal domain-containing protein</fullName>
    </recommendedName>
</protein>
<proteinExistence type="predicted"/>
<dbReference type="Proteomes" id="UP000010471">
    <property type="component" value="Chromosome"/>
</dbReference>
<dbReference type="PROSITE" id="PS51318">
    <property type="entry name" value="TAT"/>
    <property type="match status" value="1"/>
</dbReference>
<accession>K9WLX0</accession>
<dbReference type="HOGENOM" id="CLU_3236081_0_0_3"/>
<dbReference type="InterPro" id="IPR019546">
    <property type="entry name" value="TAT_signal_bac_arc"/>
</dbReference>
<evidence type="ECO:0000313" key="2">
    <source>
        <dbReference type="Proteomes" id="UP000010471"/>
    </source>
</evidence>
<gene>
    <name evidence="1" type="ORF">Mic7113_5539</name>
</gene>
<dbReference type="EMBL" id="CP003630">
    <property type="protein sequence ID" value="AFZ21173.1"/>
    <property type="molecule type" value="Genomic_DNA"/>
</dbReference>
<name>K9WLX0_9CYAN</name>
<reference evidence="1 2" key="1">
    <citation type="submission" date="2012-06" db="EMBL/GenBank/DDBJ databases">
        <title>Finished chromosome of genome of Microcoleus sp. PCC 7113.</title>
        <authorList>
            <consortium name="US DOE Joint Genome Institute"/>
            <person name="Gugger M."/>
            <person name="Coursin T."/>
            <person name="Rippka R."/>
            <person name="Tandeau De Marsac N."/>
            <person name="Huntemann M."/>
            <person name="Wei C.-L."/>
            <person name="Han J."/>
            <person name="Detter J.C."/>
            <person name="Han C."/>
            <person name="Tapia R."/>
            <person name="Chen A."/>
            <person name="Kyrpides N."/>
            <person name="Mavromatis K."/>
            <person name="Markowitz V."/>
            <person name="Szeto E."/>
            <person name="Ivanova N."/>
            <person name="Pagani I."/>
            <person name="Pati A."/>
            <person name="Goodwin L."/>
            <person name="Nordberg H.P."/>
            <person name="Cantor M.N."/>
            <person name="Hua S.X."/>
            <person name="Woyke T."/>
            <person name="Kerfeld C.A."/>
        </authorList>
    </citation>
    <scope>NUCLEOTIDE SEQUENCE [LARGE SCALE GENOMIC DNA]</scope>
    <source>
        <strain evidence="1 2">PCC 7113</strain>
    </source>
</reference>
<evidence type="ECO:0000313" key="1">
    <source>
        <dbReference type="EMBL" id="AFZ21173.1"/>
    </source>
</evidence>
<dbReference type="RefSeq" id="WP_015185306.1">
    <property type="nucleotide sequence ID" value="NC_019738.1"/>
</dbReference>
<dbReference type="KEGG" id="mic:Mic7113_5539"/>
<sequence length="43" mass="4838">MTHITRRHFLQFVGSALAGIGINQVLFQRQAQQYGQVLAEVPL</sequence>
<organism evidence="1 2">
    <name type="scientific">Allocoleopsis franciscana PCC 7113</name>
    <dbReference type="NCBI Taxonomy" id="1173027"/>
    <lineage>
        <taxon>Bacteria</taxon>
        <taxon>Bacillati</taxon>
        <taxon>Cyanobacteriota</taxon>
        <taxon>Cyanophyceae</taxon>
        <taxon>Coleofasciculales</taxon>
        <taxon>Coleofasciculaceae</taxon>
        <taxon>Allocoleopsis</taxon>
        <taxon>Allocoleopsis franciscana</taxon>
    </lineage>
</organism>
<evidence type="ECO:0008006" key="3">
    <source>
        <dbReference type="Google" id="ProtNLM"/>
    </source>
</evidence>